<evidence type="ECO:0000256" key="1">
    <source>
        <dbReference type="SAM" id="MobiDB-lite"/>
    </source>
</evidence>
<keyword evidence="4" id="KW-1185">Reference proteome</keyword>
<dbReference type="CDD" id="cd00130">
    <property type="entry name" value="PAS"/>
    <property type="match status" value="1"/>
</dbReference>
<proteinExistence type="predicted"/>
<dbReference type="InterPro" id="IPR011006">
    <property type="entry name" value="CheY-like_superfamily"/>
</dbReference>
<feature type="domain" description="ANTAR" evidence="2">
    <location>
        <begin position="151"/>
        <end position="212"/>
    </location>
</feature>
<evidence type="ECO:0000313" key="4">
    <source>
        <dbReference type="Proteomes" id="UP000246661"/>
    </source>
</evidence>
<dbReference type="Proteomes" id="UP000246661">
    <property type="component" value="Unassembled WGS sequence"/>
</dbReference>
<evidence type="ECO:0000259" key="2">
    <source>
        <dbReference type="PROSITE" id="PS50921"/>
    </source>
</evidence>
<dbReference type="InterPro" id="IPR013655">
    <property type="entry name" value="PAS_fold_3"/>
</dbReference>
<sequence>MTSTQSRVAPRPHPTSGRATAAPSLPRPPAPSPLPVRRTRVAGRWRYDRQSGDWWWSPEMSALYGLTADGRRPCTEVLVAAEHPDDRPRTIDALSAAVTGAEGFCLQIRLLTDGGEVPVVFIGEPQLDDEGRVTAVEGLVVEAPRPAEDRVSALETEVAQLRTAMAGRAPIEQAKGVLMLLTGCGEQVAFDLLAHISSHTHRKVREVAVDLVASASGQRPLPAEVRAILRDACPPGSGGH</sequence>
<dbReference type="SUPFAM" id="SSF52172">
    <property type="entry name" value="CheY-like"/>
    <property type="match status" value="1"/>
</dbReference>
<accession>A0A317QFC5</accession>
<dbReference type="GO" id="GO:0003723">
    <property type="term" value="F:RNA binding"/>
    <property type="evidence" value="ECO:0007669"/>
    <property type="project" value="InterPro"/>
</dbReference>
<dbReference type="AlphaFoldDB" id="A0A317QFC5"/>
<dbReference type="Pfam" id="PF03861">
    <property type="entry name" value="ANTAR"/>
    <property type="match status" value="1"/>
</dbReference>
<organism evidence="3 4">
    <name type="scientific">Geodermatophilus normandii</name>
    <dbReference type="NCBI Taxonomy" id="1137989"/>
    <lineage>
        <taxon>Bacteria</taxon>
        <taxon>Bacillati</taxon>
        <taxon>Actinomycetota</taxon>
        <taxon>Actinomycetes</taxon>
        <taxon>Geodermatophilales</taxon>
        <taxon>Geodermatophilaceae</taxon>
        <taxon>Geodermatophilus</taxon>
    </lineage>
</organism>
<dbReference type="InterPro" id="IPR005561">
    <property type="entry name" value="ANTAR"/>
</dbReference>
<feature type="region of interest" description="Disordered" evidence="1">
    <location>
        <begin position="1"/>
        <end position="37"/>
    </location>
</feature>
<dbReference type="Gene3D" id="3.30.450.20">
    <property type="entry name" value="PAS domain"/>
    <property type="match status" value="1"/>
</dbReference>
<dbReference type="Gene3D" id="1.10.10.10">
    <property type="entry name" value="Winged helix-like DNA-binding domain superfamily/Winged helix DNA-binding domain"/>
    <property type="match status" value="1"/>
</dbReference>
<dbReference type="EMBL" id="QGTX01000001">
    <property type="protein sequence ID" value="PWW21651.1"/>
    <property type="molecule type" value="Genomic_DNA"/>
</dbReference>
<protein>
    <submittedName>
        <fullName evidence="3">ANTAR domain-containing protein</fullName>
    </submittedName>
</protein>
<dbReference type="InterPro" id="IPR035965">
    <property type="entry name" value="PAS-like_dom_sf"/>
</dbReference>
<dbReference type="InterPro" id="IPR000014">
    <property type="entry name" value="PAS"/>
</dbReference>
<gene>
    <name evidence="3" type="ORF">JD79_00786</name>
</gene>
<comment type="caution">
    <text evidence="3">The sequence shown here is derived from an EMBL/GenBank/DDBJ whole genome shotgun (WGS) entry which is preliminary data.</text>
</comment>
<dbReference type="PROSITE" id="PS50921">
    <property type="entry name" value="ANTAR"/>
    <property type="match status" value="1"/>
</dbReference>
<dbReference type="Pfam" id="PF08447">
    <property type="entry name" value="PAS_3"/>
    <property type="match status" value="1"/>
</dbReference>
<feature type="compositionally biased region" description="Pro residues" evidence="1">
    <location>
        <begin position="25"/>
        <end position="34"/>
    </location>
</feature>
<reference evidence="4" key="1">
    <citation type="submission" date="2018-05" db="EMBL/GenBank/DDBJ databases">
        <authorList>
            <person name="Klenk H.-P."/>
            <person name="Huntemann M."/>
            <person name="Clum A."/>
            <person name="Pillay M."/>
            <person name="Palaniappan K."/>
            <person name="Varghese N."/>
            <person name="Mikhailova N."/>
            <person name="Stamatis D."/>
            <person name="Reddy T."/>
            <person name="Daum C."/>
            <person name="Shapiro N."/>
            <person name="Ivanova N."/>
            <person name="Kyrpides N."/>
            <person name="Woyke T."/>
        </authorList>
    </citation>
    <scope>NUCLEOTIDE SEQUENCE [LARGE SCALE GENOMIC DNA]</scope>
    <source>
        <strain evidence="4">DSM 45417</strain>
    </source>
</reference>
<dbReference type="SMART" id="SM01012">
    <property type="entry name" value="ANTAR"/>
    <property type="match status" value="1"/>
</dbReference>
<name>A0A317QFC5_9ACTN</name>
<dbReference type="SUPFAM" id="SSF55785">
    <property type="entry name" value="PYP-like sensor domain (PAS domain)"/>
    <property type="match status" value="1"/>
</dbReference>
<evidence type="ECO:0000313" key="3">
    <source>
        <dbReference type="EMBL" id="PWW21651.1"/>
    </source>
</evidence>
<dbReference type="InterPro" id="IPR036388">
    <property type="entry name" value="WH-like_DNA-bd_sf"/>
</dbReference>